<comment type="caution">
    <text evidence="7">Lacks conserved residue(s) required for the propagation of feature annotation.</text>
</comment>
<dbReference type="eggNOG" id="COG0459">
    <property type="taxonomic scope" value="Bacteria"/>
</dbReference>
<evidence type="ECO:0000256" key="1">
    <source>
        <dbReference type="ARBA" id="ARBA00006607"/>
    </source>
</evidence>
<keyword evidence="3 7" id="KW-0547">Nucleotide-binding</keyword>
<dbReference type="Proteomes" id="UP000005726">
    <property type="component" value="Unassembled WGS sequence"/>
</dbReference>
<evidence type="ECO:0000256" key="4">
    <source>
        <dbReference type="ARBA" id="ARBA00022840"/>
    </source>
</evidence>
<evidence type="ECO:0000256" key="5">
    <source>
        <dbReference type="ARBA" id="ARBA00023186"/>
    </source>
</evidence>
<dbReference type="InterPro" id="IPR001844">
    <property type="entry name" value="Cpn60/GroEL"/>
</dbReference>
<dbReference type="GO" id="GO:0140662">
    <property type="term" value="F:ATP-dependent protein folding chaperone"/>
    <property type="evidence" value="ECO:0007669"/>
    <property type="project" value="InterPro"/>
</dbReference>
<dbReference type="NCBIfam" id="NF009488">
    <property type="entry name" value="PRK12850.1"/>
    <property type="match status" value="1"/>
</dbReference>
<dbReference type="GO" id="GO:0016853">
    <property type="term" value="F:isomerase activity"/>
    <property type="evidence" value="ECO:0007669"/>
    <property type="project" value="UniProtKB-KW"/>
</dbReference>
<comment type="subunit">
    <text evidence="7 9">Forms a cylinder of 14 subunits composed of two heptameric rings stacked back-to-back. Interacts with the co-chaperonin GroES.</text>
</comment>
<gene>
    <name evidence="7" type="primary">groEL</name>
    <name evidence="7" type="synonym">groL</name>
    <name evidence="10" type="ORF">REG_0573</name>
</gene>
<evidence type="ECO:0000256" key="2">
    <source>
        <dbReference type="ARBA" id="ARBA00022490"/>
    </source>
</evidence>
<name>E0WRH1_9ENTR</name>
<dbReference type="GO" id="GO:0005737">
    <property type="term" value="C:cytoplasm"/>
    <property type="evidence" value="ECO:0007669"/>
    <property type="project" value="UniProtKB-SubCell"/>
</dbReference>
<dbReference type="Gene3D" id="1.10.560.10">
    <property type="entry name" value="GroEL-like equatorial domain"/>
    <property type="match status" value="1"/>
</dbReference>
<dbReference type="InterPro" id="IPR027410">
    <property type="entry name" value="TCP-1-like_intermed_sf"/>
</dbReference>
<evidence type="ECO:0000313" key="11">
    <source>
        <dbReference type="Proteomes" id="UP000005726"/>
    </source>
</evidence>
<feature type="binding site" evidence="7">
    <location>
        <position position="420"/>
    </location>
    <ligand>
        <name>ATP</name>
        <dbReference type="ChEBI" id="CHEBI:30616"/>
    </ligand>
</feature>
<evidence type="ECO:0000256" key="8">
    <source>
        <dbReference type="RuleBase" id="RU000418"/>
    </source>
</evidence>
<dbReference type="SUPFAM" id="SSF52029">
    <property type="entry name" value="GroEL apical domain-like"/>
    <property type="match status" value="1"/>
</dbReference>
<keyword evidence="11" id="KW-1185">Reference proteome</keyword>
<dbReference type="InterPro" id="IPR027409">
    <property type="entry name" value="GroEL-like_apical_dom_sf"/>
</dbReference>
<evidence type="ECO:0000256" key="3">
    <source>
        <dbReference type="ARBA" id="ARBA00022741"/>
    </source>
</evidence>
<protein>
    <recommendedName>
        <fullName evidence="7">Chaperonin GroEL</fullName>
        <ecNumber evidence="7">5.6.1.7</ecNumber>
    </recommendedName>
    <alternativeName>
        <fullName evidence="7">60 kDa chaperonin</fullName>
    </alternativeName>
    <alternativeName>
        <fullName evidence="7">Chaperonin-60</fullName>
        <shortName evidence="7">Cpn60</shortName>
    </alternativeName>
</protein>
<dbReference type="EMBL" id="GL379589">
    <property type="protein sequence ID" value="EFL92731.1"/>
    <property type="molecule type" value="Genomic_DNA"/>
</dbReference>
<dbReference type="Gene3D" id="3.50.7.10">
    <property type="entry name" value="GroEL"/>
    <property type="match status" value="1"/>
</dbReference>
<dbReference type="GO" id="GO:0042026">
    <property type="term" value="P:protein refolding"/>
    <property type="evidence" value="ECO:0007669"/>
    <property type="project" value="UniProtKB-UniRule"/>
</dbReference>
<comment type="subcellular location">
    <subcellularLocation>
        <location evidence="7">Cytoplasm</location>
    </subcellularLocation>
</comment>
<dbReference type="GO" id="GO:0005524">
    <property type="term" value="F:ATP binding"/>
    <property type="evidence" value="ECO:0007669"/>
    <property type="project" value="UniProtKB-UniRule"/>
</dbReference>
<dbReference type="STRING" id="663321.REG_0573"/>
<organism evidence="10 11">
    <name type="scientific">Candidatus Regiella insecticola LSR1</name>
    <dbReference type="NCBI Taxonomy" id="663321"/>
    <lineage>
        <taxon>Bacteria</taxon>
        <taxon>Pseudomonadati</taxon>
        <taxon>Pseudomonadota</taxon>
        <taxon>Gammaproteobacteria</taxon>
        <taxon>Enterobacterales</taxon>
        <taxon>Enterobacteriaceae</taxon>
        <taxon>aphid secondary symbionts</taxon>
        <taxon>Candidatus Regiella</taxon>
    </lineage>
</organism>
<feature type="binding site" evidence="7">
    <location>
        <begin position="35"/>
        <end position="38"/>
    </location>
    <ligand>
        <name>ATP</name>
        <dbReference type="ChEBI" id="CHEBI:30616"/>
    </ligand>
</feature>
<keyword evidence="4 7" id="KW-0067">ATP-binding</keyword>
<feature type="binding site" evidence="7">
    <location>
        <position position="500"/>
    </location>
    <ligand>
        <name>ATP</name>
        <dbReference type="ChEBI" id="CHEBI:30616"/>
    </ligand>
</feature>
<dbReference type="CDD" id="cd03344">
    <property type="entry name" value="GroEL"/>
    <property type="match status" value="1"/>
</dbReference>
<dbReference type="NCBIfam" id="NF000592">
    <property type="entry name" value="PRK00013.1"/>
    <property type="match status" value="1"/>
</dbReference>
<dbReference type="InterPro" id="IPR002423">
    <property type="entry name" value="Cpn60/GroEL/TCP-1"/>
</dbReference>
<dbReference type="PRINTS" id="PR00298">
    <property type="entry name" value="CHAPERONIN60"/>
</dbReference>
<evidence type="ECO:0000313" key="10">
    <source>
        <dbReference type="EMBL" id="EFL92731.1"/>
    </source>
</evidence>
<keyword evidence="2 7" id="KW-0963">Cytoplasm</keyword>
<dbReference type="PANTHER" id="PTHR45633">
    <property type="entry name" value="60 KDA HEAT SHOCK PROTEIN, MITOCHONDRIAL"/>
    <property type="match status" value="1"/>
</dbReference>
<accession>E0WRH1</accession>
<dbReference type="Gene3D" id="3.30.260.10">
    <property type="entry name" value="TCP-1-like chaperonin intermediate domain"/>
    <property type="match status" value="1"/>
</dbReference>
<dbReference type="EC" id="5.6.1.7" evidence="7"/>
<dbReference type="PROSITE" id="PS00296">
    <property type="entry name" value="CHAPERONINS_CPN60"/>
    <property type="match status" value="1"/>
</dbReference>
<dbReference type="InterPro" id="IPR027413">
    <property type="entry name" value="GROEL-like_equatorial_sf"/>
</dbReference>
<dbReference type="NCBIfam" id="TIGR02348">
    <property type="entry name" value="GroEL"/>
    <property type="match status" value="1"/>
</dbReference>
<feature type="binding site" evidence="7">
    <location>
        <begin position="92"/>
        <end position="96"/>
    </location>
    <ligand>
        <name>ATP</name>
        <dbReference type="ChEBI" id="CHEBI:30616"/>
    </ligand>
</feature>
<sequence length="551" mass="57967">MRERTMAAKDVKFGDNARKKMLRGVNILADAVKVTLGPKGRNVVLDKSFGSPTITKDGVSVAKEIELEDKFENMGAQMVKEVASKSNDAAGDGTTTATVLAQAIITEGLKAVAAGMNPMDLKRGIDKAVTAAVEELKKLSKPCTDSKAITQVGTISANADETVGKLIARAMEKVGKEGVITVEDGSGLENELDVVEGMQFDRGYLSPYFCNKQDTMTAELDTPSILLVDKKISNIRELLPILEAVAKAGKSLLVIAEDVEGEALATLVVNTMRGIVKVAAVKAPGFGDRRKAMLQDIAVLTKGTVIAEEIGLELEKTILKDLGQAKRVIITKDNTTIIDGAGDPAAIADCVCSIKKQIEDVTSDYDREKLQERVAKLAGGVAVIKVGAATEIEMKEKKARVEDALQATRAAVEEGVVAGGGVALIRAAALIGNLKGDNEDQNVGIKVALRAMEAPLRQIVINAGEEASVIANNVKSGKGNYGYNAQTEEYGDMVEIGILDPTKVTRSALQYAASIAGLMITTACMIGDLPNDKNKGADMGAAGMGGMGGMM</sequence>
<dbReference type="InterPro" id="IPR018370">
    <property type="entry name" value="Chaperonin_Cpn60_CS"/>
</dbReference>
<dbReference type="FunFam" id="1.10.560.10:FF:000001">
    <property type="entry name" value="60 kDa chaperonin"/>
    <property type="match status" value="1"/>
</dbReference>
<dbReference type="GO" id="GO:0051082">
    <property type="term" value="F:unfolded protein binding"/>
    <property type="evidence" value="ECO:0007669"/>
    <property type="project" value="UniProtKB-UniRule"/>
</dbReference>
<proteinExistence type="inferred from homology"/>
<dbReference type="HOGENOM" id="CLU_016503_3_0_6"/>
<reference evidence="10" key="1">
    <citation type="journal article" date="2009" name="Environ. Microbiol.">
        <title>Dynamics of genome evolution in facultative symbionts of aphids.</title>
        <authorList>
            <person name="Degnan P.H."/>
            <person name="Leonardo T.E."/>
            <person name="Cass B.N."/>
            <person name="Hurwitz B."/>
            <person name="Stern D."/>
            <person name="Gibbs R.A."/>
            <person name="Richards S."/>
            <person name="Moran N.A."/>
        </authorList>
    </citation>
    <scope>NUCLEOTIDE SEQUENCE [LARGE SCALE GENOMIC DNA]</scope>
    <source>
        <strain evidence="10">LSR1</strain>
    </source>
</reference>
<evidence type="ECO:0000256" key="6">
    <source>
        <dbReference type="ARBA" id="ARBA00023235"/>
    </source>
</evidence>
<dbReference type="FunFam" id="3.50.7.10:FF:000001">
    <property type="entry name" value="60 kDa chaperonin"/>
    <property type="match status" value="1"/>
</dbReference>
<dbReference type="SUPFAM" id="SSF48592">
    <property type="entry name" value="GroEL equatorial domain-like"/>
    <property type="match status" value="2"/>
</dbReference>
<evidence type="ECO:0000256" key="9">
    <source>
        <dbReference type="RuleBase" id="RU000419"/>
    </source>
</evidence>
<comment type="similarity">
    <text evidence="1 7 8">Belongs to the chaperonin (HSP60) family.</text>
</comment>
<comment type="function">
    <text evidence="7 9">Together with its co-chaperonin GroES, plays an essential role in assisting protein folding. The GroEL-GroES system forms a nano-cage that allows encapsulation of the non-native substrate proteins and provides a physical environment optimized to promote and accelerate protein folding.</text>
</comment>
<dbReference type="AlphaFoldDB" id="E0WRH1"/>
<dbReference type="NCBIfam" id="NF009489">
    <property type="entry name" value="PRK12851.1"/>
    <property type="match status" value="1"/>
</dbReference>
<feature type="binding site" evidence="7">
    <location>
        <position position="56"/>
    </location>
    <ligand>
        <name>ATP</name>
        <dbReference type="ChEBI" id="CHEBI:30616"/>
    </ligand>
</feature>
<dbReference type="HAMAP" id="MF_00600">
    <property type="entry name" value="CH60"/>
    <property type="match status" value="1"/>
</dbReference>
<evidence type="ECO:0000256" key="7">
    <source>
        <dbReference type="HAMAP-Rule" id="MF_00600"/>
    </source>
</evidence>
<dbReference type="NCBIfam" id="NF009487">
    <property type="entry name" value="PRK12849.1"/>
    <property type="match status" value="1"/>
</dbReference>
<keyword evidence="5 7" id="KW-0143">Chaperone</keyword>
<dbReference type="Pfam" id="PF00118">
    <property type="entry name" value="Cpn60_TCP1"/>
    <property type="match status" value="1"/>
</dbReference>
<keyword evidence="6 7" id="KW-0413">Isomerase</keyword>